<dbReference type="Proteomes" id="UP001234297">
    <property type="component" value="Chromosome 1"/>
</dbReference>
<name>A0ACC2MRB2_PERAE</name>
<protein>
    <submittedName>
        <fullName evidence="1">Uncharacterized protein</fullName>
    </submittedName>
</protein>
<organism evidence="1 2">
    <name type="scientific">Persea americana</name>
    <name type="common">Avocado</name>
    <dbReference type="NCBI Taxonomy" id="3435"/>
    <lineage>
        <taxon>Eukaryota</taxon>
        <taxon>Viridiplantae</taxon>
        <taxon>Streptophyta</taxon>
        <taxon>Embryophyta</taxon>
        <taxon>Tracheophyta</taxon>
        <taxon>Spermatophyta</taxon>
        <taxon>Magnoliopsida</taxon>
        <taxon>Magnoliidae</taxon>
        <taxon>Laurales</taxon>
        <taxon>Lauraceae</taxon>
        <taxon>Persea</taxon>
    </lineage>
</organism>
<proteinExistence type="predicted"/>
<reference evidence="1 2" key="1">
    <citation type="journal article" date="2022" name="Hortic Res">
        <title>A haplotype resolved chromosomal level avocado genome allows analysis of novel avocado genes.</title>
        <authorList>
            <person name="Nath O."/>
            <person name="Fletcher S.J."/>
            <person name="Hayward A."/>
            <person name="Shaw L.M."/>
            <person name="Masouleh A.K."/>
            <person name="Furtado A."/>
            <person name="Henry R.J."/>
            <person name="Mitter N."/>
        </authorList>
    </citation>
    <scope>NUCLEOTIDE SEQUENCE [LARGE SCALE GENOMIC DNA]</scope>
    <source>
        <strain evidence="2">cv. Hass</strain>
    </source>
</reference>
<accession>A0ACC2MRB2</accession>
<evidence type="ECO:0000313" key="1">
    <source>
        <dbReference type="EMBL" id="KAJ8647938.1"/>
    </source>
</evidence>
<sequence>MAASDSETSGTKSAPIIIQSEGSSFKAGIILNETNYDLWSQIMEMHIAEKEKLSFIRGNSQVPSEKDDEYEKWYADNQKVFVLNQRAFSAKQNGRTLSVYYGELTEIFGELDHRDKVIMESENDVESYRKSVQRQRVHIFLAGLDGEFEQVRGEILRKDPIPELEGGYQKEIQTLNFDEDISEDVVVHVPEEGELYEPVNQGVEVDMGSLDISENGEVSEPGNQEVAELDTSSDKHPETKVMAPPPSQSLTPNQSLAENVPEPSRRQLPQRHTRASMEAFPNTSPLYFFVFLFLSFHLPFSCNATCNPIDRAALLHFKSKITHDPSNLLRTWKSSVDCCIKWEGVACDLAGRVVNVSRSGLFSGDDFIIDTSMNGTLSPSLANLSSLQLLDLSNLKYLSGPIPPQLGRLTHLTHLFLDTNSLTGQIPSTFQNLIHLKKLYLSSNRLSGVTPSIFRSLGSLSELGLSGNSLSGSIPATVGGLVSLNKLDLSANKISGSIPAAIGGLNKLTYLDLSDNQITGSIPPSIGRLSELVIVYLNQNKLTGSIPTSIANLKSLQFCRISENRLTGSIPSAIGQLASIQRLILENNQLTGKLPATIGRLTSLTDMFLSNNHFSGEIPSSFGNMKNLQVLDLSKNHLSGPIPPSLAGLANIQTLDLSFNPLGLTTIPVWLQKLKLFKLMLAGTGLMGHLPTWLSSYQPISILDLSSNRLKGSLPSWIGNMTNLSFLNLSNNGFQSTIPPQFKNLTLLMDLDLHSNSLTGGLNPVFAKAVSEPLGHWQSIDLSWNQLVGPIEDDVGDQVAMDSIQQLVLSNNHIGGRIPESVMKLEKLVVFDVSENRLSGCIPEHNVSFPAANFRGNPGLCGVPLPPCKHSCKKE</sequence>
<dbReference type="EMBL" id="CM056809">
    <property type="protein sequence ID" value="KAJ8647938.1"/>
    <property type="molecule type" value="Genomic_DNA"/>
</dbReference>
<evidence type="ECO:0000313" key="2">
    <source>
        <dbReference type="Proteomes" id="UP001234297"/>
    </source>
</evidence>
<gene>
    <name evidence="1" type="ORF">MRB53_000961</name>
</gene>
<keyword evidence="2" id="KW-1185">Reference proteome</keyword>
<comment type="caution">
    <text evidence="1">The sequence shown here is derived from an EMBL/GenBank/DDBJ whole genome shotgun (WGS) entry which is preliminary data.</text>
</comment>